<evidence type="ECO:0000313" key="3">
    <source>
        <dbReference type="EMBL" id="PXV62415.1"/>
    </source>
</evidence>
<dbReference type="GO" id="GO:1990169">
    <property type="term" value="P:stress response to copper ion"/>
    <property type="evidence" value="ECO:0007669"/>
    <property type="project" value="TreeGrafter"/>
</dbReference>
<evidence type="ECO:0000313" key="9">
    <source>
        <dbReference type="Proteomes" id="UP000199519"/>
    </source>
</evidence>
<dbReference type="GO" id="GO:0008270">
    <property type="term" value="F:zinc ion binding"/>
    <property type="evidence" value="ECO:0007669"/>
    <property type="project" value="TreeGrafter"/>
</dbReference>
<keyword evidence="4" id="KW-0808">Transferase</keyword>
<dbReference type="EMBL" id="QICM01000034">
    <property type="protein sequence ID" value="PXV62415.1"/>
    <property type="molecule type" value="Genomic_DNA"/>
</dbReference>
<dbReference type="SUPFAM" id="SSF46600">
    <property type="entry name" value="C-terminal UvrC-binding domain of UvrB"/>
    <property type="match status" value="1"/>
</dbReference>
<keyword evidence="9" id="KW-1185">Reference proteome</keyword>
<organism evidence="4 12">
    <name type="scientific">Halanaerobium congolense</name>
    <dbReference type="NCBI Taxonomy" id="54121"/>
    <lineage>
        <taxon>Bacteria</taxon>
        <taxon>Bacillati</taxon>
        <taxon>Bacillota</taxon>
        <taxon>Clostridia</taxon>
        <taxon>Halanaerobiales</taxon>
        <taxon>Halanaerobiaceae</taxon>
        <taxon>Halanaerobium</taxon>
    </lineage>
</organism>
<gene>
    <name evidence="7" type="ORF">BY453_11078</name>
    <name evidence="3" type="ORF">C8C78_13414</name>
    <name evidence="4" type="ORF">SAMN04488597_13315</name>
    <name evidence="5" type="ORF">SAMN04488598_13115</name>
    <name evidence="6" type="ORF">SAMN04515652_10418</name>
</gene>
<dbReference type="InterPro" id="IPR025542">
    <property type="entry name" value="YacH"/>
</dbReference>
<accession>A0A1G6SWB9</accession>
<dbReference type="GO" id="GO:0005507">
    <property type="term" value="F:copper ion binding"/>
    <property type="evidence" value="ECO:0007669"/>
    <property type="project" value="TreeGrafter"/>
</dbReference>
<dbReference type="InterPro" id="IPR001943">
    <property type="entry name" value="UVR_dom"/>
</dbReference>
<dbReference type="PIRSF" id="PIRSF015034">
    <property type="entry name" value="YacH"/>
    <property type="match status" value="1"/>
</dbReference>
<keyword evidence="4" id="KW-0418">Kinase</keyword>
<dbReference type="AlphaFoldDB" id="A0A1G6SWB9"/>
<evidence type="ECO:0000313" key="12">
    <source>
        <dbReference type="Proteomes" id="UP000324896"/>
    </source>
</evidence>
<evidence type="ECO:0000313" key="4">
    <source>
        <dbReference type="EMBL" id="SDD20445.1"/>
    </source>
</evidence>
<reference evidence="3 10" key="2">
    <citation type="submission" date="2018-04" db="EMBL/GenBank/DDBJ databases">
        <title>Subsurface microbial communities from deep shales in Ohio and West Virginia, USA.</title>
        <authorList>
            <person name="Wrighton K."/>
        </authorList>
    </citation>
    <scope>NUCLEOTIDE SEQUENCE [LARGE SCALE GENOMIC DNA]</scope>
    <source>
        <strain evidence="3 10">MSL28</strain>
    </source>
</reference>
<protein>
    <submittedName>
        <fullName evidence="3">Protein arginine kinase activator</fullName>
    </submittedName>
    <submittedName>
        <fullName evidence="4">Protein-arginine kinase activator protein McsA</fullName>
    </submittedName>
</protein>
<dbReference type="STRING" id="54121.SAMN04515653_13115"/>
<dbReference type="Proteomes" id="UP000198612">
    <property type="component" value="Unassembled WGS sequence"/>
</dbReference>
<evidence type="ECO:0000313" key="11">
    <source>
        <dbReference type="Proteomes" id="UP000295758"/>
    </source>
</evidence>
<dbReference type="Gene3D" id="4.10.860.10">
    <property type="entry name" value="UVR domain"/>
    <property type="match status" value="1"/>
</dbReference>
<dbReference type="InterPro" id="IPR036876">
    <property type="entry name" value="UVR_dom_sf"/>
</dbReference>
<evidence type="ECO:0000313" key="5">
    <source>
        <dbReference type="EMBL" id="SDF91485.1"/>
    </source>
</evidence>
<evidence type="ECO:0000313" key="10">
    <source>
        <dbReference type="Proteomes" id="UP000247389"/>
    </source>
</evidence>
<dbReference type="GO" id="GO:1990170">
    <property type="term" value="P:stress response to cadmium ion"/>
    <property type="evidence" value="ECO:0007669"/>
    <property type="project" value="TreeGrafter"/>
</dbReference>
<dbReference type="Pfam" id="PF02151">
    <property type="entry name" value="UVR"/>
    <property type="match status" value="1"/>
</dbReference>
<feature type="coiled-coil region" evidence="1">
    <location>
        <begin position="130"/>
        <end position="176"/>
    </location>
</feature>
<dbReference type="OrthoDB" id="9788704at2"/>
<dbReference type="PANTHER" id="PTHR38430">
    <property type="entry name" value="PROTEIN-ARGININE KINASE ACTIVATOR PROTEIN"/>
    <property type="match status" value="1"/>
</dbReference>
<name>A0A1G6SWB9_9FIRM</name>
<dbReference type="EMBL" id="FNBJ01000031">
    <property type="protein sequence ID" value="SDF91485.1"/>
    <property type="molecule type" value="Genomic_DNA"/>
</dbReference>
<dbReference type="Proteomes" id="UP000324896">
    <property type="component" value="Unassembled WGS sequence"/>
</dbReference>
<dbReference type="RefSeq" id="WP_073159883.1">
    <property type="nucleotide sequence ID" value="NZ_FMYT01000033.1"/>
</dbReference>
<dbReference type="EMBL" id="FMYT01000033">
    <property type="protein sequence ID" value="SDD20445.1"/>
    <property type="molecule type" value="Genomic_DNA"/>
</dbReference>
<sequence>MICERCGKKEASVHLTRIINGEKEEIHLCEECARKSSKFNPDDNLSFQSLLSGILNQNFSDKNSPTLNNSQSKNLVCKNCGLSYREFTEKGFFGCQKCYQTFADKLSPLLKRIHGNIQHTGKQPEAFLQKSEIESEITKLKEEMQKAVEQENFEHAAEIRDKIHAVKEDMEADNDEK</sequence>
<evidence type="ECO:0000313" key="7">
    <source>
        <dbReference type="EMBL" id="TDS31676.1"/>
    </source>
</evidence>
<evidence type="ECO:0000313" key="6">
    <source>
        <dbReference type="EMBL" id="SES71549.1"/>
    </source>
</evidence>
<reference evidence="7 11" key="3">
    <citation type="submission" date="2019-03" db="EMBL/GenBank/DDBJ databases">
        <title>Deep subsurface shale carbon reservoir microbial communities from Ohio and West Virginia, USA.</title>
        <authorList>
            <person name="Wrighton K."/>
        </authorList>
    </citation>
    <scope>NUCLEOTIDE SEQUENCE [LARGE SCALE GENOMIC DNA]</scope>
    <source>
        <strain evidence="7 11">UTICA-S4D12</strain>
    </source>
</reference>
<dbReference type="EMBL" id="SOAA01000010">
    <property type="protein sequence ID" value="TDS31676.1"/>
    <property type="molecule type" value="Genomic_DNA"/>
</dbReference>
<keyword evidence="1" id="KW-0175">Coiled coil</keyword>
<feature type="domain" description="UVR" evidence="2">
    <location>
        <begin position="134"/>
        <end position="169"/>
    </location>
</feature>
<dbReference type="Proteomes" id="UP000295758">
    <property type="component" value="Unassembled WGS sequence"/>
</dbReference>
<evidence type="ECO:0000313" key="8">
    <source>
        <dbReference type="Proteomes" id="UP000198612"/>
    </source>
</evidence>
<dbReference type="EMBL" id="FOHG01000004">
    <property type="protein sequence ID" value="SES71549.1"/>
    <property type="molecule type" value="Genomic_DNA"/>
</dbReference>
<dbReference type="GO" id="GO:0050897">
    <property type="term" value="F:cobalt ion binding"/>
    <property type="evidence" value="ECO:0007669"/>
    <property type="project" value="TreeGrafter"/>
</dbReference>
<dbReference type="PANTHER" id="PTHR38430:SF1">
    <property type="entry name" value="PROTEIN-ARGININE KINASE ACTIVATOR PROTEIN"/>
    <property type="match status" value="1"/>
</dbReference>
<dbReference type="Proteomes" id="UP000199519">
    <property type="component" value="Unassembled WGS sequence"/>
</dbReference>
<proteinExistence type="predicted"/>
<dbReference type="PROSITE" id="PS50151">
    <property type="entry name" value="UVR"/>
    <property type="match status" value="1"/>
</dbReference>
<evidence type="ECO:0000259" key="2">
    <source>
        <dbReference type="PROSITE" id="PS50151"/>
    </source>
</evidence>
<evidence type="ECO:0000256" key="1">
    <source>
        <dbReference type="SAM" id="Coils"/>
    </source>
</evidence>
<dbReference type="GO" id="GO:0046870">
    <property type="term" value="F:cadmium ion binding"/>
    <property type="evidence" value="ECO:0007669"/>
    <property type="project" value="TreeGrafter"/>
</dbReference>
<reference evidence="8 9" key="1">
    <citation type="submission" date="2016-10" db="EMBL/GenBank/DDBJ databases">
        <authorList>
            <person name="Varghese N."/>
            <person name="Submissions S."/>
        </authorList>
    </citation>
    <scope>NUCLEOTIDE SEQUENCE [LARGE SCALE GENOMIC DNA]</scope>
    <source>
        <strain evidence="4 12">WG10</strain>
        <strain evidence="5 9">WG2</strain>
        <strain evidence="6 8">WG5</strain>
    </source>
</reference>
<dbReference type="Proteomes" id="UP000247389">
    <property type="component" value="Unassembled WGS sequence"/>
</dbReference>
<dbReference type="GO" id="GO:0016301">
    <property type="term" value="F:kinase activity"/>
    <property type="evidence" value="ECO:0007669"/>
    <property type="project" value="UniProtKB-KW"/>
</dbReference>